<dbReference type="InterPro" id="IPR037923">
    <property type="entry name" value="HTH-like"/>
</dbReference>
<name>A0AAC9I8B1_9FLAO</name>
<dbReference type="SMART" id="SM00342">
    <property type="entry name" value="HTH_ARAC"/>
    <property type="match status" value="1"/>
</dbReference>
<feature type="domain" description="HTH araC/xylS-type" evidence="4">
    <location>
        <begin position="190"/>
        <end position="289"/>
    </location>
</feature>
<evidence type="ECO:0000256" key="3">
    <source>
        <dbReference type="ARBA" id="ARBA00023163"/>
    </source>
</evidence>
<dbReference type="PANTHER" id="PTHR43280">
    <property type="entry name" value="ARAC-FAMILY TRANSCRIPTIONAL REGULATOR"/>
    <property type="match status" value="1"/>
</dbReference>
<accession>A0AAC9I8B1</accession>
<dbReference type="Pfam" id="PF12833">
    <property type="entry name" value="HTH_18"/>
    <property type="match status" value="1"/>
</dbReference>
<dbReference type="Proteomes" id="UP000175968">
    <property type="component" value="Chromosome"/>
</dbReference>
<evidence type="ECO:0000256" key="2">
    <source>
        <dbReference type="ARBA" id="ARBA00023125"/>
    </source>
</evidence>
<dbReference type="PROSITE" id="PS01124">
    <property type="entry name" value="HTH_ARAC_FAMILY_2"/>
    <property type="match status" value="1"/>
</dbReference>
<dbReference type="InterPro" id="IPR018060">
    <property type="entry name" value="HTH_AraC"/>
</dbReference>
<keyword evidence="6" id="KW-1185">Reference proteome</keyword>
<dbReference type="GO" id="GO:0043565">
    <property type="term" value="F:sequence-specific DNA binding"/>
    <property type="evidence" value="ECO:0007669"/>
    <property type="project" value="InterPro"/>
</dbReference>
<evidence type="ECO:0000256" key="1">
    <source>
        <dbReference type="ARBA" id="ARBA00023015"/>
    </source>
</evidence>
<proteinExistence type="predicted"/>
<evidence type="ECO:0000259" key="4">
    <source>
        <dbReference type="PROSITE" id="PS01124"/>
    </source>
</evidence>
<dbReference type="GO" id="GO:0003700">
    <property type="term" value="F:DNA-binding transcription factor activity"/>
    <property type="evidence" value="ECO:0007669"/>
    <property type="project" value="InterPro"/>
</dbReference>
<dbReference type="EMBL" id="CP017479">
    <property type="protein sequence ID" value="AOW11178.1"/>
    <property type="molecule type" value="Genomic_DNA"/>
</dbReference>
<dbReference type="Pfam" id="PF02311">
    <property type="entry name" value="AraC_binding"/>
    <property type="match status" value="1"/>
</dbReference>
<dbReference type="InterPro" id="IPR003313">
    <property type="entry name" value="AraC-bd"/>
</dbReference>
<sequence length="293" mass="33619">MEIDIKSTKERTIIDFQKSGYIDLCVLGRYKYNKAEKKLEEHVHEGMIEICYYEKGSQLFVVNNKKYLVKGGDIFIHFPGEIHSSGGAPEGKGSMYWLIIKTTYNNPKTGDLTCANVSSLLRELIDLNIRHFHAGNEAKKILEAIFQNEASKENKTIKNIRTELLLQTFLLQLFDIVVKRKEKIVDQRLHSVLDYISTNLTEDISITMLAKETNLSESRFKNWFKTNTGFTPADYIQRQRVFKAIEIIQEQPDISLATLAYSLNFSTTQYFSTVMKKYTGKTPTQIKAKGTSS</sequence>
<protein>
    <recommendedName>
        <fullName evidence="4">HTH araC/xylS-type domain-containing protein</fullName>
    </recommendedName>
</protein>
<dbReference type="RefSeq" id="WP_035638588.1">
    <property type="nucleotide sequence ID" value="NZ_CP017479.1"/>
</dbReference>
<dbReference type="PANTHER" id="PTHR43280:SF28">
    <property type="entry name" value="HTH-TYPE TRANSCRIPTIONAL ACTIVATOR RHAS"/>
    <property type="match status" value="1"/>
</dbReference>
<keyword evidence="1" id="KW-0805">Transcription regulation</keyword>
<keyword evidence="2" id="KW-0238">DNA-binding</keyword>
<evidence type="ECO:0000313" key="6">
    <source>
        <dbReference type="Proteomes" id="UP000175968"/>
    </source>
</evidence>
<organism evidence="5 6">
    <name type="scientific">Flavobacterium gilvum</name>
    <dbReference type="NCBI Taxonomy" id="1492737"/>
    <lineage>
        <taxon>Bacteria</taxon>
        <taxon>Pseudomonadati</taxon>
        <taxon>Bacteroidota</taxon>
        <taxon>Flavobacteriia</taxon>
        <taxon>Flavobacteriales</taxon>
        <taxon>Flavobacteriaceae</taxon>
        <taxon>Flavobacterium</taxon>
    </lineage>
</organism>
<dbReference type="SUPFAM" id="SSF51215">
    <property type="entry name" value="Regulatory protein AraC"/>
    <property type="match status" value="1"/>
</dbReference>
<keyword evidence="3" id="KW-0804">Transcription</keyword>
<evidence type="ECO:0000313" key="5">
    <source>
        <dbReference type="EMBL" id="AOW11178.1"/>
    </source>
</evidence>
<gene>
    <name evidence="5" type="ORF">EM308_17755</name>
</gene>
<dbReference type="SUPFAM" id="SSF46689">
    <property type="entry name" value="Homeodomain-like"/>
    <property type="match status" value="2"/>
</dbReference>
<dbReference type="KEGG" id="fgl:EM308_17755"/>
<dbReference type="AlphaFoldDB" id="A0AAC9I8B1"/>
<dbReference type="Gene3D" id="1.10.10.60">
    <property type="entry name" value="Homeodomain-like"/>
    <property type="match status" value="2"/>
</dbReference>
<reference evidence="5 6" key="1">
    <citation type="submission" date="2016-10" db="EMBL/GenBank/DDBJ databases">
        <title>Flavobacterium gilvum sp. nov., isolated from stream water.</title>
        <authorList>
            <person name="Shin S.-K."/>
            <person name="Cho Y.-J."/>
            <person name="Yi H."/>
        </authorList>
    </citation>
    <scope>NUCLEOTIDE SEQUENCE [LARGE SCALE GENOMIC DNA]</scope>
    <source>
        <strain evidence="5 6">EM1308</strain>
    </source>
</reference>
<dbReference type="InterPro" id="IPR009057">
    <property type="entry name" value="Homeodomain-like_sf"/>
</dbReference>